<dbReference type="Proteomes" id="UP001595978">
    <property type="component" value="Unassembled WGS sequence"/>
</dbReference>
<comment type="caution">
    <text evidence="5">The sequence shown here is derived from an EMBL/GenBank/DDBJ whole genome shotgun (WGS) entry which is preliminary data.</text>
</comment>
<proteinExistence type="predicted"/>
<evidence type="ECO:0000313" key="6">
    <source>
        <dbReference type="Proteomes" id="UP001595978"/>
    </source>
</evidence>
<dbReference type="SUPFAM" id="SSF51905">
    <property type="entry name" value="FAD/NAD(P)-binding domain"/>
    <property type="match status" value="1"/>
</dbReference>
<feature type="domain" description="FAD-binding" evidence="4">
    <location>
        <begin position="6"/>
        <end position="335"/>
    </location>
</feature>
<keyword evidence="2" id="KW-0285">Flavoprotein</keyword>
<keyword evidence="5" id="KW-0560">Oxidoreductase</keyword>
<evidence type="ECO:0000256" key="2">
    <source>
        <dbReference type="ARBA" id="ARBA00022630"/>
    </source>
</evidence>
<dbReference type="EMBL" id="JBHSNQ010000049">
    <property type="protein sequence ID" value="MFC5541407.1"/>
    <property type="molecule type" value="Genomic_DNA"/>
</dbReference>
<dbReference type="InterPro" id="IPR036188">
    <property type="entry name" value="FAD/NAD-bd_sf"/>
</dbReference>
<dbReference type="PRINTS" id="PR00420">
    <property type="entry name" value="RNGMNOXGNASE"/>
</dbReference>
<dbReference type="PANTHER" id="PTHR43004">
    <property type="entry name" value="TRK SYSTEM POTASSIUM UPTAKE PROTEIN"/>
    <property type="match status" value="1"/>
</dbReference>
<dbReference type="InterPro" id="IPR002938">
    <property type="entry name" value="FAD-bd"/>
</dbReference>
<dbReference type="Pfam" id="PF01494">
    <property type="entry name" value="FAD_binding_3"/>
    <property type="match status" value="1"/>
</dbReference>
<dbReference type="Gene3D" id="3.50.50.60">
    <property type="entry name" value="FAD/NAD(P)-binding domain"/>
    <property type="match status" value="1"/>
</dbReference>
<accession>A0ABW0R9F5</accession>
<sequence length="404" mass="45502">MTNERDVLVIGAGPVGMTAALALHNLGLKATILEAEKEGRVRPGSRAIYIHKATLEFLEQISPGLGKKLADIGIVWQVKRTFYKGEEVYKRVYEPPKPNTIPAFTSLHQHEIEKAMYQACIEAGVEFVWDEKVTNVKTSEEGVTVETEKGEWKTKYVIACDGARSVVRNSVGIKFEGPRKSDAFVVVDVAEDEKNPLPIERVFHYQHPNVDGRNVLYVPFRGGWRIDLQLFEEDDREYYGSEAGVREWLPKVMDPKYADRITWISTYTFYQVVAETYTDQHNRVILAGEAAHLFAPFGARGLNSGVPDAIVAAKGIQKALEVESNEEERKKHIQAAADERLKAGRWNRHCSNLALEHIQGTNEDIKLRREIAAFLAPHIPSLGRWLDEGPFGPRTGHPELATKY</sequence>
<dbReference type="InterPro" id="IPR050641">
    <property type="entry name" value="RIFMO-like"/>
</dbReference>
<keyword evidence="3" id="KW-0274">FAD</keyword>
<protein>
    <submittedName>
        <fullName evidence="5">FAD-dependent monooxygenase</fullName>
    </submittedName>
</protein>
<keyword evidence="5" id="KW-0503">Monooxygenase</keyword>
<evidence type="ECO:0000313" key="5">
    <source>
        <dbReference type="EMBL" id="MFC5541407.1"/>
    </source>
</evidence>
<gene>
    <name evidence="5" type="ORF">ACFPOH_06380</name>
</gene>
<dbReference type="RefSeq" id="WP_342469023.1">
    <property type="nucleotide sequence ID" value="NZ_JBHSNQ010000049.1"/>
</dbReference>
<dbReference type="PANTHER" id="PTHR43004:SF19">
    <property type="entry name" value="BINDING MONOOXYGENASE, PUTATIVE (JCVI)-RELATED"/>
    <property type="match status" value="1"/>
</dbReference>
<dbReference type="GO" id="GO:0004497">
    <property type="term" value="F:monooxygenase activity"/>
    <property type="evidence" value="ECO:0007669"/>
    <property type="project" value="UniProtKB-KW"/>
</dbReference>
<dbReference type="Gene3D" id="3.30.70.2450">
    <property type="match status" value="1"/>
</dbReference>
<name>A0ABW0R9F5_9BACL</name>
<keyword evidence="6" id="KW-1185">Reference proteome</keyword>
<reference evidence="6" key="1">
    <citation type="journal article" date="2019" name="Int. J. Syst. Evol. Microbiol.">
        <title>The Global Catalogue of Microorganisms (GCM) 10K type strain sequencing project: providing services to taxonomists for standard genome sequencing and annotation.</title>
        <authorList>
            <consortium name="The Broad Institute Genomics Platform"/>
            <consortium name="The Broad Institute Genome Sequencing Center for Infectious Disease"/>
            <person name="Wu L."/>
            <person name="Ma J."/>
        </authorList>
    </citation>
    <scope>NUCLEOTIDE SEQUENCE [LARGE SCALE GENOMIC DNA]</scope>
    <source>
        <strain evidence="6">CCUG 56331</strain>
    </source>
</reference>
<organism evidence="5 6">
    <name type="scientific">Ureibacillus suwonensis</name>
    <dbReference type="NCBI Taxonomy" id="313007"/>
    <lineage>
        <taxon>Bacteria</taxon>
        <taxon>Bacillati</taxon>
        <taxon>Bacillota</taxon>
        <taxon>Bacilli</taxon>
        <taxon>Bacillales</taxon>
        <taxon>Caryophanaceae</taxon>
        <taxon>Ureibacillus</taxon>
    </lineage>
</organism>
<evidence type="ECO:0000256" key="3">
    <source>
        <dbReference type="ARBA" id="ARBA00022827"/>
    </source>
</evidence>
<evidence type="ECO:0000259" key="4">
    <source>
        <dbReference type="Pfam" id="PF01494"/>
    </source>
</evidence>
<comment type="cofactor">
    <cofactor evidence="1">
        <name>FAD</name>
        <dbReference type="ChEBI" id="CHEBI:57692"/>
    </cofactor>
</comment>
<evidence type="ECO:0000256" key="1">
    <source>
        <dbReference type="ARBA" id="ARBA00001974"/>
    </source>
</evidence>